<dbReference type="Gene3D" id="3.20.20.140">
    <property type="entry name" value="Metal-dependent hydrolases"/>
    <property type="match status" value="1"/>
</dbReference>
<dbReference type="Pfam" id="PF17657">
    <property type="entry name" value="DNA_pol3_finger"/>
    <property type="match status" value="1"/>
</dbReference>
<dbReference type="GO" id="GO:0003887">
    <property type="term" value="F:DNA-directed DNA polymerase activity"/>
    <property type="evidence" value="ECO:0007669"/>
    <property type="project" value="UniProtKB-KW"/>
</dbReference>
<dbReference type="InterPro" id="IPR029460">
    <property type="entry name" value="DNAPol_HHH"/>
</dbReference>
<evidence type="ECO:0000256" key="5">
    <source>
        <dbReference type="ARBA" id="ARBA00022695"/>
    </source>
</evidence>
<dbReference type="GO" id="GO:0005737">
    <property type="term" value="C:cytoplasm"/>
    <property type="evidence" value="ECO:0007669"/>
    <property type="project" value="UniProtKB-SubCell"/>
</dbReference>
<evidence type="ECO:0000256" key="3">
    <source>
        <dbReference type="ARBA" id="ARBA00019114"/>
    </source>
</evidence>
<keyword evidence="4" id="KW-0808">Transferase</keyword>
<dbReference type="Pfam" id="PF01336">
    <property type="entry name" value="tRNA_anti-codon"/>
    <property type="match status" value="1"/>
</dbReference>
<keyword evidence="5" id="KW-0548">Nucleotidyltransferase</keyword>
<comment type="catalytic activity">
    <reaction evidence="8">
        <text>DNA(n) + a 2'-deoxyribonucleoside 5'-triphosphate = DNA(n+1) + diphosphate</text>
        <dbReference type="Rhea" id="RHEA:22508"/>
        <dbReference type="Rhea" id="RHEA-COMP:17339"/>
        <dbReference type="Rhea" id="RHEA-COMP:17340"/>
        <dbReference type="ChEBI" id="CHEBI:33019"/>
        <dbReference type="ChEBI" id="CHEBI:61560"/>
        <dbReference type="ChEBI" id="CHEBI:173112"/>
        <dbReference type="EC" id="2.7.7.7"/>
    </reaction>
</comment>
<dbReference type="Pfam" id="PF07733">
    <property type="entry name" value="DNA_pol3_alpha"/>
    <property type="match status" value="1"/>
</dbReference>
<dbReference type="NCBIfam" id="NF005298">
    <property type="entry name" value="PRK06826.1"/>
    <property type="match status" value="1"/>
</dbReference>
<dbReference type="InterPro" id="IPR004805">
    <property type="entry name" value="DnaE2/DnaE/PolC"/>
</dbReference>
<dbReference type="GO" id="GO:0003676">
    <property type="term" value="F:nucleic acid binding"/>
    <property type="evidence" value="ECO:0007669"/>
    <property type="project" value="InterPro"/>
</dbReference>
<comment type="subcellular location">
    <subcellularLocation>
        <location evidence="1">Cytoplasm</location>
    </subcellularLocation>
</comment>
<sequence length="1057" mass="119115">MPRFTHLHTHSHYSLLDGLSKIEDLVNHAKELGMDSLAITDHGNLYGAVEFYKKAKAAGIKPILGVEAYIAPGDHTEKSSNGERKYYHLTLLVENETGWKNLIKLVSEAHLNGFYYKPRMDKKMLAENHEGIIALSGCPAGEVSNRLMEGKYDLAKEAAKEYEEIFGKGNFFIEIDHHPKIKEIAPLREGRVRLSKETGIPLVATQDIHYTKKEDAEYHDILLAVQTGDKLSDPDRLSLKADDFSMRSPEEMASYFEDVPEAIENTAKIADRCNIEIELGKTKLPKFEVPDGTDSIIYLEKLLNEKISERYPEITQEIKDRLERELSVIKRTGFADYFLIVQDFVNWAKERGIVVGPGRGSAAGSIISYILKITDLDPIKYELLFERFLNPERIQMPDIDIDITDVRRDEVLGYLKETYGEDHVANIITFGTMAARAAIRDVGRALGISYSFCDQIAKLIPFNLKLAKSLETVVELSEMYKKDEQAKKLIDSAMHLEGVARHASVHACGIVITEKPITEYLPLQRSPQDQNVIVTQFEMHAVEDLGLLKMDLLGLRNLTIIENTIRLVEELHGEKINISKITLEDPEVFKLLQAGETMGVFQLESAGMRRYLKELKPTSIEDIIAMVSLYRPGPMELIPEYIARKHGRKPVTYLHPKLKAILENTYGIGVYQEQMMRIARDLAGYSLAEADTLRKAIGKKIKKLLDEQEEKLIAGMIKNGVDEKTAKAVWELFPSFARYGFNRSHGACYAMIAYETAYLKAHYPIEFMTALLNAESGDIERTAILVTEAKRVNIEILPPNINKSGATFMPEKENGKDGIRFGLSAIKNVGANIVAAIIENRSAEGPFENLSALLSRVQHKDLNKKSLESLIKCGALDTLGTERNQALQNIEELLKFANLYKKEQKTSQNSLFESLSFSPQSLKLKDVPPASSSERLAWEKELLGLYVTDHPLNQHKERIEQVKASPIKYLLANGSDREYARVVGIVSRLQKIVTKTGKPMLFAQIEDFVSPLEIIVFPETLTKTEAVWKENSAVLVLGKMSRRNGEAKFICEDARTL</sequence>
<dbReference type="SUPFAM" id="SSF89550">
    <property type="entry name" value="PHP domain-like"/>
    <property type="match status" value="1"/>
</dbReference>
<dbReference type="Pfam" id="PF02811">
    <property type="entry name" value="PHP"/>
    <property type="match status" value="1"/>
</dbReference>
<evidence type="ECO:0000256" key="2">
    <source>
        <dbReference type="ARBA" id="ARBA00012417"/>
    </source>
</evidence>
<evidence type="ECO:0000313" key="11">
    <source>
        <dbReference type="Proteomes" id="UP000231157"/>
    </source>
</evidence>
<dbReference type="PANTHER" id="PTHR32294:SF0">
    <property type="entry name" value="DNA POLYMERASE III SUBUNIT ALPHA"/>
    <property type="match status" value="1"/>
</dbReference>
<dbReference type="CDD" id="cd04485">
    <property type="entry name" value="DnaE_OBF"/>
    <property type="match status" value="1"/>
</dbReference>
<dbReference type="InterPro" id="IPR016195">
    <property type="entry name" value="Pol/histidinol_Pase-like"/>
</dbReference>
<accession>A0A2H0UV57</accession>
<dbReference type="NCBIfam" id="TIGR00594">
    <property type="entry name" value="polc"/>
    <property type="match status" value="1"/>
</dbReference>
<name>A0A2H0UV57_9BACT</name>
<proteinExistence type="predicted"/>
<feature type="domain" description="Polymerase/histidinol phosphatase N-terminal" evidence="9">
    <location>
        <begin position="5"/>
        <end position="72"/>
    </location>
</feature>
<evidence type="ECO:0000256" key="6">
    <source>
        <dbReference type="ARBA" id="ARBA00022705"/>
    </source>
</evidence>
<evidence type="ECO:0000256" key="7">
    <source>
        <dbReference type="ARBA" id="ARBA00022932"/>
    </source>
</evidence>
<dbReference type="EC" id="2.7.7.7" evidence="2"/>
<dbReference type="CDD" id="cd12113">
    <property type="entry name" value="PHP_PolIIIA_DnaE3"/>
    <property type="match status" value="1"/>
</dbReference>
<evidence type="ECO:0000256" key="8">
    <source>
        <dbReference type="ARBA" id="ARBA00049244"/>
    </source>
</evidence>
<evidence type="ECO:0000256" key="1">
    <source>
        <dbReference type="ARBA" id="ARBA00004496"/>
    </source>
</evidence>
<dbReference type="GO" id="GO:0008408">
    <property type="term" value="F:3'-5' exonuclease activity"/>
    <property type="evidence" value="ECO:0007669"/>
    <property type="project" value="InterPro"/>
</dbReference>
<organism evidence="10 11">
    <name type="scientific">Candidatus Harrisonbacteria bacterium CG10_big_fil_rev_8_21_14_0_10_40_38</name>
    <dbReference type="NCBI Taxonomy" id="1974583"/>
    <lineage>
        <taxon>Bacteria</taxon>
        <taxon>Candidatus Harrisoniibacteriota</taxon>
    </lineage>
</organism>
<dbReference type="PANTHER" id="PTHR32294">
    <property type="entry name" value="DNA POLYMERASE III SUBUNIT ALPHA"/>
    <property type="match status" value="1"/>
</dbReference>
<dbReference type="Gene3D" id="1.10.10.1600">
    <property type="entry name" value="Bacterial DNA polymerase III alpha subunit, thumb domain"/>
    <property type="match status" value="1"/>
</dbReference>
<dbReference type="InterPro" id="IPR003141">
    <property type="entry name" value="Pol/His_phosphatase_N"/>
</dbReference>
<dbReference type="Proteomes" id="UP000231157">
    <property type="component" value="Unassembled WGS sequence"/>
</dbReference>
<dbReference type="NCBIfam" id="NF004226">
    <property type="entry name" value="PRK05673.1"/>
    <property type="match status" value="1"/>
</dbReference>
<comment type="caution">
    <text evidence="10">The sequence shown here is derived from an EMBL/GenBank/DDBJ whole genome shotgun (WGS) entry which is preliminary data.</text>
</comment>
<dbReference type="EMBL" id="PFAZ01000001">
    <property type="protein sequence ID" value="PIR89546.1"/>
    <property type="molecule type" value="Genomic_DNA"/>
</dbReference>
<evidence type="ECO:0000313" key="10">
    <source>
        <dbReference type="EMBL" id="PIR89546.1"/>
    </source>
</evidence>
<dbReference type="InterPro" id="IPR004013">
    <property type="entry name" value="PHP_dom"/>
</dbReference>
<dbReference type="InterPro" id="IPR004365">
    <property type="entry name" value="NA-bd_OB_tRNA"/>
</dbReference>
<keyword evidence="6" id="KW-0235">DNA replication</keyword>
<evidence type="ECO:0000256" key="4">
    <source>
        <dbReference type="ARBA" id="ARBA00022679"/>
    </source>
</evidence>
<dbReference type="InterPro" id="IPR041931">
    <property type="entry name" value="DNA_pol3_alpha_thumb_dom"/>
</dbReference>
<dbReference type="InterPro" id="IPR011708">
    <property type="entry name" value="DNA_pol3_alpha_NTPase_dom"/>
</dbReference>
<dbReference type="AlphaFoldDB" id="A0A2H0UV57"/>
<dbReference type="InterPro" id="IPR040982">
    <property type="entry name" value="DNA_pol3_finger"/>
</dbReference>
<reference evidence="11" key="1">
    <citation type="submission" date="2017-09" db="EMBL/GenBank/DDBJ databases">
        <title>Depth-based differentiation of microbial function through sediment-hosted aquifers and enrichment of novel symbionts in the deep terrestrial subsurface.</title>
        <authorList>
            <person name="Probst A.J."/>
            <person name="Ladd B."/>
            <person name="Jarett J.K."/>
            <person name="Geller-Mcgrath D.E."/>
            <person name="Sieber C.M.K."/>
            <person name="Emerson J.B."/>
            <person name="Anantharaman K."/>
            <person name="Thomas B.C."/>
            <person name="Malmstrom R."/>
            <person name="Stieglmeier M."/>
            <person name="Klingl A."/>
            <person name="Woyke T."/>
            <person name="Ryan C.M."/>
            <person name="Banfield J.F."/>
        </authorList>
    </citation>
    <scope>NUCLEOTIDE SEQUENCE [LARGE SCALE GENOMIC DNA]</scope>
</reference>
<dbReference type="Gene3D" id="1.10.150.870">
    <property type="match status" value="1"/>
</dbReference>
<gene>
    <name evidence="10" type="ORF">COU07_01450</name>
</gene>
<dbReference type="Pfam" id="PF14579">
    <property type="entry name" value="HHH_6"/>
    <property type="match status" value="1"/>
</dbReference>
<dbReference type="SMART" id="SM00481">
    <property type="entry name" value="POLIIIAc"/>
    <property type="match status" value="1"/>
</dbReference>
<protein>
    <recommendedName>
        <fullName evidence="3">DNA polymerase III subunit alpha</fullName>
        <ecNumber evidence="2">2.7.7.7</ecNumber>
    </recommendedName>
</protein>
<dbReference type="GO" id="GO:0006260">
    <property type="term" value="P:DNA replication"/>
    <property type="evidence" value="ECO:0007669"/>
    <property type="project" value="UniProtKB-KW"/>
</dbReference>
<evidence type="ECO:0000259" key="9">
    <source>
        <dbReference type="SMART" id="SM00481"/>
    </source>
</evidence>
<keyword evidence="7" id="KW-0239">DNA-directed DNA polymerase</keyword>